<keyword evidence="4" id="KW-1185">Reference proteome</keyword>
<dbReference type="EMBL" id="JBHTMK010000073">
    <property type="protein sequence ID" value="MFD1373818.1"/>
    <property type="molecule type" value="Genomic_DNA"/>
</dbReference>
<organism evidence="3 4">
    <name type="scientific">Actinoplanes sichuanensis</name>
    <dbReference type="NCBI Taxonomy" id="512349"/>
    <lineage>
        <taxon>Bacteria</taxon>
        <taxon>Bacillati</taxon>
        <taxon>Actinomycetota</taxon>
        <taxon>Actinomycetes</taxon>
        <taxon>Micromonosporales</taxon>
        <taxon>Micromonosporaceae</taxon>
        <taxon>Actinoplanes</taxon>
    </lineage>
</organism>
<feature type="domain" description="DUF1468" evidence="2">
    <location>
        <begin position="20"/>
        <end position="147"/>
    </location>
</feature>
<dbReference type="Pfam" id="PF07331">
    <property type="entry name" value="TctB"/>
    <property type="match status" value="1"/>
</dbReference>
<sequence length="150" mass="15390">MTTEPVDDRPPAAGPSANLIAAVVVIALGAAAVVGAAGLGSGPGTWPMVIGVALVILGLALAVQARRAEPPERFTRSSLLVVAAVTSMIAYVAVIATIGFEIPTVLLAFAWLRFLGRESLRTSIAVSLGIVVVFYALFVGALDVTIPHLF</sequence>
<evidence type="ECO:0000259" key="2">
    <source>
        <dbReference type="Pfam" id="PF07331"/>
    </source>
</evidence>
<dbReference type="Proteomes" id="UP001597183">
    <property type="component" value="Unassembled WGS sequence"/>
</dbReference>
<dbReference type="InterPro" id="IPR009936">
    <property type="entry name" value="DUF1468"/>
</dbReference>
<reference evidence="4" key="1">
    <citation type="journal article" date="2019" name="Int. J. Syst. Evol. Microbiol.">
        <title>The Global Catalogue of Microorganisms (GCM) 10K type strain sequencing project: providing services to taxonomists for standard genome sequencing and annotation.</title>
        <authorList>
            <consortium name="The Broad Institute Genomics Platform"/>
            <consortium name="The Broad Institute Genome Sequencing Center for Infectious Disease"/>
            <person name="Wu L."/>
            <person name="Ma J."/>
        </authorList>
    </citation>
    <scope>NUCLEOTIDE SEQUENCE [LARGE SCALE GENOMIC DNA]</scope>
    <source>
        <strain evidence="4">CCM 7526</strain>
    </source>
</reference>
<protein>
    <submittedName>
        <fullName evidence="3">Tripartite tricarboxylate transporter TctB family protein</fullName>
    </submittedName>
</protein>
<evidence type="ECO:0000313" key="3">
    <source>
        <dbReference type="EMBL" id="MFD1373818.1"/>
    </source>
</evidence>
<accession>A0ABW4AUE7</accession>
<comment type="caution">
    <text evidence="3">The sequence shown here is derived from an EMBL/GenBank/DDBJ whole genome shotgun (WGS) entry which is preliminary data.</text>
</comment>
<feature type="transmembrane region" description="Helical" evidence="1">
    <location>
        <begin position="79"/>
        <end position="112"/>
    </location>
</feature>
<proteinExistence type="predicted"/>
<feature type="transmembrane region" description="Helical" evidence="1">
    <location>
        <begin position="45"/>
        <end position="63"/>
    </location>
</feature>
<keyword evidence="1" id="KW-0812">Transmembrane</keyword>
<feature type="transmembrane region" description="Helical" evidence="1">
    <location>
        <begin position="19"/>
        <end position="39"/>
    </location>
</feature>
<evidence type="ECO:0000313" key="4">
    <source>
        <dbReference type="Proteomes" id="UP001597183"/>
    </source>
</evidence>
<dbReference type="RefSeq" id="WP_317787166.1">
    <property type="nucleotide sequence ID" value="NZ_AP028461.1"/>
</dbReference>
<keyword evidence="1" id="KW-1133">Transmembrane helix</keyword>
<keyword evidence="1" id="KW-0472">Membrane</keyword>
<feature type="transmembrane region" description="Helical" evidence="1">
    <location>
        <begin position="124"/>
        <end position="146"/>
    </location>
</feature>
<evidence type="ECO:0000256" key="1">
    <source>
        <dbReference type="SAM" id="Phobius"/>
    </source>
</evidence>
<gene>
    <name evidence="3" type="ORF">ACFQ5G_51545</name>
</gene>
<name>A0ABW4AUE7_9ACTN</name>